<dbReference type="SUPFAM" id="SSF52047">
    <property type="entry name" value="RNI-like"/>
    <property type="match status" value="1"/>
</dbReference>
<keyword evidence="1" id="KW-0175">Coiled coil</keyword>
<dbReference type="GeneID" id="59347120"/>
<dbReference type="RefSeq" id="XP_037220248.1">
    <property type="nucleotide sequence ID" value="XM_037364604.1"/>
</dbReference>
<dbReference type="Gene3D" id="3.80.10.10">
    <property type="entry name" value="Ribonuclease Inhibitor"/>
    <property type="match status" value="1"/>
</dbReference>
<protein>
    <submittedName>
        <fullName evidence="2">F-box domain-containing protein</fullName>
    </submittedName>
</protein>
<dbReference type="EMBL" id="JACAZF010000006">
    <property type="protein sequence ID" value="KAF7302248.1"/>
    <property type="molecule type" value="Genomic_DNA"/>
</dbReference>
<sequence length="500" mass="57508">MDTANLRARIARLNDQINAQERLLDQLKMSRDALLSELECTATYPVLTLPPEIVSEIFFHCLSQPNFISQDEAPLVLLKICKKWTQIAKSTPSLWQTLYIDSERWEGSKNMKRLLSTMETWCDAAARQAHMPLTMLVHGPTDMDFSPFIGMLKALAPRIVSLDMCIWQDSIPLFKGHALQLERLRELHFELLDLSHPMVDFGILEDTIPDMFAAPDSLSKVVLRESTSMSALTLPWKQLTEFRCESYTTTQVLQALRLLPNLIRLDATLSDGPEEESELASHCHPNLQHLCVAMVELDDTSVVTRRRPFIDLLTLPKLQSLEMPFVGDATLKAFFRRSECPRLKKLQYRASDHDHLDVFDSVEFTHEVNELHLQYPSGPLLRLFAYWMACREDFFPALEKLTIECRDFSPQEQHINDKECTLGTLLFHGEIVIQGRNNDRPELFKNLAKIKVARLFLVYPSPNWMTPEVPEERLAPYRRFQHQGIDIFIGTEDSSLSLLS</sequence>
<accession>A0A8H6SMA9</accession>
<evidence type="ECO:0000256" key="1">
    <source>
        <dbReference type="SAM" id="Coils"/>
    </source>
</evidence>
<dbReference type="InterPro" id="IPR032675">
    <property type="entry name" value="LRR_dom_sf"/>
</dbReference>
<dbReference type="Proteomes" id="UP000636479">
    <property type="component" value="Unassembled WGS sequence"/>
</dbReference>
<proteinExistence type="predicted"/>
<organism evidence="2 3">
    <name type="scientific">Mycena indigotica</name>
    <dbReference type="NCBI Taxonomy" id="2126181"/>
    <lineage>
        <taxon>Eukaryota</taxon>
        <taxon>Fungi</taxon>
        <taxon>Dikarya</taxon>
        <taxon>Basidiomycota</taxon>
        <taxon>Agaricomycotina</taxon>
        <taxon>Agaricomycetes</taxon>
        <taxon>Agaricomycetidae</taxon>
        <taxon>Agaricales</taxon>
        <taxon>Marasmiineae</taxon>
        <taxon>Mycenaceae</taxon>
        <taxon>Mycena</taxon>
    </lineage>
</organism>
<gene>
    <name evidence="2" type="ORF">MIND_00791800</name>
</gene>
<keyword evidence="3" id="KW-1185">Reference proteome</keyword>
<dbReference type="OrthoDB" id="3139566at2759"/>
<name>A0A8H6SMA9_9AGAR</name>
<evidence type="ECO:0000313" key="3">
    <source>
        <dbReference type="Proteomes" id="UP000636479"/>
    </source>
</evidence>
<evidence type="ECO:0000313" key="2">
    <source>
        <dbReference type="EMBL" id="KAF7302248.1"/>
    </source>
</evidence>
<dbReference type="AlphaFoldDB" id="A0A8H6SMA9"/>
<comment type="caution">
    <text evidence="2">The sequence shown here is derived from an EMBL/GenBank/DDBJ whole genome shotgun (WGS) entry which is preliminary data.</text>
</comment>
<reference evidence="2" key="1">
    <citation type="submission" date="2020-05" db="EMBL/GenBank/DDBJ databases">
        <title>Mycena genomes resolve the evolution of fungal bioluminescence.</title>
        <authorList>
            <person name="Tsai I.J."/>
        </authorList>
    </citation>
    <scope>NUCLEOTIDE SEQUENCE</scope>
    <source>
        <strain evidence="2">171206Taipei</strain>
    </source>
</reference>
<feature type="coiled-coil region" evidence="1">
    <location>
        <begin position="3"/>
        <end position="37"/>
    </location>
</feature>
<dbReference type="Gene3D" id="1.20.1280.50">
    <property type="match status" value="1"/>
</dbReference>